<dbReference type="CDD" id="cd08422">
    <property type="entry name" value="PBP2_CrgA_like"/>
    <property type="match status" value="1"/>
</dbReference>
<dbReference type="AlphaFoldDB" id="L0WF47"/>
<dbReference type="PANTHER" id="PTHR30537">
    <property type="entry name" value="HTH-TYPE TRANSCRIPTIONAL REGULATOR"/>
    <property type="match status" value="1"/>
</dbReference>
<dbReference type="InterPro" id="IPR058163">
    <property type="entry name" value="LysR-type_TF_proteobact-type"/>
</dbReference>
<keyword evidence="2" id="KW-0805">Transcription regulation</keyword>
<dbReference type="PROSITE" id="PS50931">
    <property type="entry name" value="HTH_LYSR"/>
    <property type="match status" value="1"/>
</dbReference>
<dbReference type="PATRIC" id="fig|1177179.3.peg.452"/>
<reference evidence="6 7" key="1">
    <citation type="journal article" date="2012" name="J. Bacteriol.">
        <title>Genome Sequence of the Alkane-Degrading Bacterium Alcanivorax hongdengensis Type Strain A-11-3.</title>
        <authorList>
            <person name="Lai Q."/>
            <person name="Shao Z."/>
        </authorList>
    </citation>
    <scope>NUCLEOTIDE SEQUENCE [LARGE SCALE GENOMIC DNA]</scope>
    <source>
        <strain evidence="6 7">A-11-3</strain>
    </source>
</reference>
<sequence length="302" mass="33233">MALNPKLDLNSLPLFVALVEAGSFTAAADRLGVNKSKVSLAIQRLEKTLGLALFTRTTRQVQLTPAGERFYQGCQPWLLQMQSLVSEVEADQSSLQGTLRISAPEDYAVQVITPAVVAFCHQHPQLNVELRSGDRVADMVSEGVDLAIRLGWLKDSSLRATRLGHFEQWLVASPDYLRRHGTPVHPDALSDHDWVAFTPLVAPLTWQFRRGKAQCQVKMHSRLKANTTAVTRAMLQAGTGLSVLADSIARPAVENGTLVRVLPDWQLPEGGIHAVYPPGDHVPARVRRFVAFLKDRLAGQES</sequence>
<protein>
    <submittedName>
        <fullName evidence="6">Transcriptional regulator PtxR</fullName>
    </submittedName>
</protein>
<evidence type="ECO:0000259" key="5">
    <source>
        <dbReference type="PROSITE" id="PS50931"/>
    </source>
</evidence>
<dbReference type="Gene3D" id="3.40.190.290">
    <property type="match status" value="1"/>
</dbReference>
<dbReference type="InterPro" id="IPR000847">
    <property type="entry name" value="LysR_HTH_N"/>
</dbReference>
<dbReference type="Pfam" id="PF03466">
    <property type="entry name" value="LysR_substrate"/>
    <property type="match status" value="1"/>
</dbReference>
<name>L0WF47_9GAMM</name>
<keyword evidence="7" id="KW-1185">Reference proteome</keyword>
<dbReference type="FunFam" id="1.10.10.10:FF:000001">
    <property type="entry name" value="LysR family transcriptional regulator"/>
    <property type="match status" value="1"/>
</dbReference>
<dbReference type="GO" id="GO:0043565">
    <property type="term" value="F:sequence-specific DNA binding"/>
    <property type="evidence" value="ECO:0007669"/>
    <property type="project" value="TreeGrafter"/>
</dbReference>
<comment type="similarity">
    <text evidence="1">Belongs to the LysR transcriptional regulatory family.</text>
</comment>
<dbReference type="Gene3D" id="1.10.10.10">
    <property type="entry name" value="Winged helix-like DNA-binding domain superfamily/Winged helix DNA-binding domain"/>
    <property type="match status" value="1"/>
</dbReference>
<evidence type="ECO:0000313" key="7">
    <source>
        <dbReference type="Proteomes" id="UP000010164"/>
    </source>
</evidence>
<dbReference type="EMBL" id="AMRJ01000002">
    <property type="protein sequence ID" value="EKF75661.1"/>
    <property type="molecule type" value="Genomic_DNA"/>
</dbReference>
<dbReference type="InterPro" id="IPR036388">
    <property type="entry name" value="WH-like_DNA-bd_sf"/>
</dbReference>
<organism evidence="6 7">
    <name type="scientific">Alcanivorax hongdengensis A-11-3</name>
    <dbReference type="NCBI Taxonomy" id="1177179"/>
    <lineage>
        <taxon>Bacteria</taxon>
        <taxon>Pseudomonadati</taxon>
        <taxon>Pseudomonadota</taxon>
        <taxon>Gammaproteobacteria</taxon>
        <taxon>Oceanospirillales</taxon>
        <taxon>Alcanivoracaceae</taxon>
        <taxon>Alcanivorax</taxon>
    </lineage>
</organism>
<dbReference type="InterPro" id="IPR036390">
    <property type="entry name" value="WH_DNA-bd_sf"/>
</dbReference>
<accession>L0WF47</accession>
<comment type="caution">
    <text evidence="6">The sequence shown here is derived from an EMBL/GenBank/DDBJ whole genome shotgun (WGS) entry which is preliminary data.</text>
</comment>
<dbReference type="GO" id="GO:0006351">
    <property type="term" value="P:DNA-templated transcription"/>
    <property type="evidence" value="ECO:0007669"/>
    <property type="project" value="TreeGrafter"/>
</dbReference>
<evidence type="ECO:0000256" key="4">
    <source>
        <dbReference type="ARBA" id="ARBA00023163"/>
    </source>
</evidence>
<feature type="domain" description="HTH lysR-type" evidence="5">
    <location>
        <begin position="7"/>
        <end position="64"/>
    </location>
</feature>
<dbReference type="GO" id="GO:0003700">
    <property type="term" value="F:DNA-binding transcription factor activity"/>
    <property type="evidence" value="ECO:0007669"/>
    <property type="project" value="InterPro"/>
</dbReference>
<dbReference type="PANTHER" id="PTHR30537:SF66">
    <property type="entry name" value="IRON-REGULATED VIRULENCE REGULATORY PROTEIN IRGB"/>
    <property type="match status" value="1"/>
</dbReference>
<dbReference type="SUPFAM" id="SSF53850">
    <property type="entry name" value="Periplasmic binding protein-like II"/>
    <property type="match status" value="1"/>
</dbReference>
<dbReference type="RefSeq" id="WP_008927645.1">
    <property type="nucleotide sequence ID" value="NZ_AMRJ01000002.1"/>
</dbReference>
<dbReference type="OrthoDB" id="9815676at2"/>
<evidence type="ECO:0000256" key="3">
    <source>
        <dbReference type="ARBA" id="ARBA00023125"/>
    </source>
</evidence>
<keyword evidence="4" id="KW-0804">Transcription</keyword>
<dbReference type="SUPFAM" id="SSF46785">
    <property type="entry name" value="Winged helix' DNA-binding domain"/>
    <property type="match status" value="1"/>
</dbReference>
<dbReference type="STRING" id="1177179.A11A3_02292"/>
<gene>
    <name evidence="6" type="ORF">A11A3_02292</name>
</gene>
<dbReference type="InterPro" id="IPR005119">
    <property type="entry name" value="LysR_subst-bd"/>
</dbReference>
<keyword evidence="3" id="KW-0238">DNA-binding</keyword>
<dbReference type="PRINTS" id="PR00039">
    <property type="entry name" value="HTHLYSR"/>
</dbReference>
<dbReference type="eggNOG" id="COG0583">
    <property type="taxonomic scope" value="Bacteria"/>
</dbReference>
<evidence type="ECO:0000313" key="6">
    <source>
        <dbReference type="EMBL" id="EKF75661.1"/>
    </source>
</evidence>
<proteinExistence type="inferred from homology"/>
<evidence type="ECO:0000256" key="2">
    <source>
        <dbReference type="ARBA" id="ARBA00023015"/>
    </source>
</evidence>
<dbReference type="Pfam" id="PF00126">
    <property type="entry name" value="HTH_1"/>
    <property type="match status" value="1"/>
</dbReference>
<evidence type="ECO:0000256" key="1">
    <source>
        <dbReference type="ARBA" id="ARBA00009437"/>
    </source>
</evidence>
<dbReference type="Proteomes" id="UP000010164">
    <property type="component" value="Unassembled WGS sequence"/>
</dbReference>